<evidence type="ECO:0000313" key="8">
    <source>
        <dbReference type="Proteomes" id="UP000565715"/>
    </source>
</evidence>
<feature type="binding site" evidence="5">
    <location>
        <position position="261"/>
    </location>
    <ligand>
        <name>Fe cation</name>
        <dbReference type="ChEBI" id="CHEBI:24875"/>
        <note>catalytic</note>
    </ligand>
</feature>
<gene>
    <name evidence="7" type="ORF">HGA13_11525</name>
</gene>
<evidence type="ECO:0000256" key="3">
    <source>
        <dbReference type="ARBA" id="ARBA00023002"/>
    </source>
</evidence>
<protein>
    <recommendedName>
        <fullName evidence="6">Dioxygenase</fullName>
        <ecNumber evidence="6">1.13.11.-</ecNumber>
    </recommendedName>
</protein>
<feature type="binding site" evidence="5">
    <location>
        <position position="204"/>
    </location>
    <ligand>
        <name>Fe cation</name>
        <dbReference type="ChEBI" id="CHEBI:24875"/>
        <note>catalytic</note>
    </ligand>
</feature>
<comment type="cofactor">
    <cofactor evidence="5 6">
        <name>Fe(2+)</name>
        <dbReference type="ChEBI" id="CHEBI:29033"/>
    </cofactor>
    <text evidence="5 6">Binds 1 Fe(2+) ion per subunit.</text>
</comment>
<dbReference type="EMBL" id="JAAXOO010000002">
    <property type="protein sequence ID" value="NKY33702.1"/>
    <property type="molecule type" value="Genomic_DNA"/>
</dbReference>
<feature type="binding site" evidence="5">
    <location>
        <position position="443"/>
    </location>
    <ligand>
        <name>Fe cation</name>
        <dbReference type="ChEBI" id="CHEBI:24875"/>
        <note>catalytic</note>
    </ligand>
</feature>
<dbReference type="Proteomes" id="UP000565715">
    <property type="component" value="Unassembled WGS sequence"/>
</dbReference>
<keyword evidence="4 5" id="KW-0408">Iron</keyword>
<dbReference type="EC" id="1.13.11.-" evidence="6"/>
<proteinExistence type="inferred from homology"/>
<name>A0A846XCP7_9NOCA</name>
<keyword evidence="3 6" id="KW-0560">Oxidoreductase</keyword>
<keyword evidence="8" id="KW-1185">Reference proteome</keyword>
<evidence type="ECO:0000313" key="7">
    <source>
        <dbReference type="EMBL" id="NKY33702.1"/>
    </source>
</evidence>
<evidence type="ECO:0000256" key="2">
    <source>
        <dbReference type="ARBA" id="ARBA00022723"/>
    </source>
</evidence>
<evidence type="ECO:0000256" key="1">
    <source>
        <dbReference type="ARBA" id="ARBA00006787"/>
    </source>
</evidence>
<evidence type="ECO:0000256" key="5">
    <source>
        <dbReference type="PIRSR" id="PIRSR604294-1"/>
    </source>
</evidence>
<evidence type="ECO:0000256" key="4">
    <source>
        <dbReference type="ARBA" id="ARBA00023004"/>
    </source>
</evidence>
<dbReference type="GO" id="GO:0016121">
    <property type="term" value="P:carotene catabolic process"/>
    <property type="evidence" value="ECO:0007669"/>
    <property type="project" value="TreeGrafter"/>
</dbReference>
<dbReference type="InterPro" id="IPR004294">
    <property type="entry name" value="Carotenoid_Oase"/>
</dbReference>
<organism evidence="7 8">
    <name type="scientific">Nocardia speluncae</name>
    <dbReference type="NCBI Taxonomy" id="419477"/>
    <lineage>
        <taxon>Bacteria</taxon>
        <taxon>Bacillati</taxon>
        <taxon>Actinomycetota</taxon>
        <taxon>Actinomycetes</taxon>
        <taxon>Mycobacteriales</taxon>
        <taxon>Nocardiaceae</taxon>
        <taxon>Nocardia</taxon>
    </lineage>
</organism>
<comment type="caution">
    <text evidence="7">The sequence shown here is derived from an EMBL/GenBank/DDBJ whole genome shotgun (WGS) entry which is preliminary data.</text>
</comment>
<keyword evidence="2 5" id="KW-0479">Metal-binding</keyword>
<feature type="binding site" evidence="5">
    <location>
        <position position="155"/>
    </location>
    <ligand>
        <name>Fe cation</name>
        <dbReference type="ChEBI" id="CHEBI:24875"/>
        <note>catalytic</note>
    </ligand>
</feature>
<accession>A0A846XCP7</accession>
<dbReference type="PANTHER" id="PTHR10543">
    <property type="entry name" value="BETA-CAROTENE DIOXYGENASE"/>
    <property type="match status" value="1"/>
</dbReference>
<comment type="similarity">
    <text evidence="1 6">Belongs to the carotenoid oxygenase family.</text>
</comment>
<dbReference type="PANTHER" id="PTHR10543:SF89">
    <property type="entry name" value="CAROTENOID 9,10(9',10')-CLEAVAGE DIOXYGENASE 1"/>
    <property type="match status" value="1"/>
</dbReference>
<sequence>MVHNDRYREGAFAPVKDEVTAYDLPVTGRLPTDLDGRYLRVGPNPLGIEVPDTHFWAFGAGMVHGVRIRGGRAEWYRNRWVRSAEVSGALDRMRRGLEPPAFLPPSPNIHVLRHAGRTVALTEAGGLPHELGHELDTLGEFPLAATPEGSSANAHSKVDPRTGDLHSVAYVLGRPFAQYVVTDSAGAITRTADIALPGALPFLHDFALSENFVVVFDIPLIFDMDAMRFRWDATHQAQVGVLPRAGGPVRWFPVESYYLSHVLNAYDDGSTITVDLIAAEGPVDVADPGAIEPRLDRWTIDLRTGRLDQQCTDDRAQDFPRVNDAYASRPYRYGYSAVSPVYGLRAGSDGPRSGKAPINVLIKHDLLRGTAEEHRFGNDAAVGEAAFAADPGGNRNEDAGYLMAYVADPDRGASDLVILSAQDFAGPPVARIHLPVRVPLGFHGNWIPETTAT</sequence>
<dbReference type="AlphaFoldDB" id="A0A846XCP7"/>
<dbReference type="Pfam" id="PF03055">
    <property type="entry name" value="RPE65"/>
    <property type="match status" value="1"/>
</dbReference>
<evidence type="ECO:0000256" key="6">
    <source>
        <dbReference type="RuleBase" id="RU364048"/>
    </source>
</evidence>
<keyword evidence="6" id="KW-0223">Dioxygenase</keyword>
<dbReference type="GO" id="GO:0046872">
    <property type="term" value="F:metal ion binding"/>
    <property type="evidence" value="ECO:0007669"/>
    <property type="project" value="UniProtKB-KW"/>
</dbReference>
<dbReference type="GO" id="GO:0010436">
    <property type="term" value="F:carotenoid dioxygenase activity"/>
    <property type="evidence" value="ECO:0007669"/>
    <property type="project" value="TreeGrafter"/>
</dbReference>
<reference evidence="7 8" key="1">
    <citation type="submission" date="2020-04" db="EMBL/GenBank/DDBJ databases">
        <title>MicrobeNet Type strains.</title>
        <authorList>
            <person name="Nicholson A.C."/>
        </authorList>
    </citation>
    <scope>NUCLEOTIDE SEQUENCE [LARGE SCALE GENOMIC DNA]</scope>
    <source>
        <strain evidence="7 8">DSM 45078</strain>
    </source>
</reference>